<dbReference type="Pfam" id="PF07816">
    <property type="entry name" value="DUF1645"/>
    <property type="match status" value="1"/>
</dbReference>
<protein>
    <submittedName>
        <fullName evidence="3">Uncharacterized protein LOC111458189 isoform X1</fullName>
    </submittedName>
</protein>
<keyword evidence="2" id="KW-1185">Reference proteome</keyword>
<dbReference type="PANTHER" id="PTHR33095">
    <property type="entry name" value="OS07G0619500 PROTEIN"/>
    <property type="match status" value="1"/>
</dbReference>
<dbReference type="GeneID" id="111458189"/>
<proteinExistence type="predicted"/>
<dbReference type="RefSeq" id="XP_022956460.1">
    <property type="nucleotide sequence ID" value="XM_023100692.1"/>
</dbReference>
<feature type="region of interest" description="Disordered" evidence="1">
    <location>
        <begin position="67"/>
        <end position="89"/>
    </location>
</feature>
<evidence type="ECO:0000313" key="2">
    <source>
        <dbReference type="Proteomes" id="UP000504609"/>
    </source>
</evidence>
<name>A0A6J1GXU7_CUCMO</name>
<sequence length="179" mass="20577">MAEAEEFSPKPRLQEDIVDNFSFVCLNPDAFDNGEIRPVFPLFDQQILADGGFQVKEETTPVRPQLKLKKQLISSTEDRTKASTTAAPELRKKSYSTGFSKLWRFGDKIPRSNSDGKETFLFLRSGSSTEKGEKRGKGETASYYHERYYTRNRTESEMNKRKSYLPYRSSIMGLSSRNF</sequence>
<dbReference type="PANTHER" id="PTHR33095:SF114">
    <property type="entry name" value="DUF1645 FAMILY PROTEIN"/>
    <property type="match status" value="1"/>
</dbReference>
<dbReference type="AlphaFoldDB" id="A0A6J1GXU7"/>
<reference evidence="3" key="1">
    <citation type="submission" date="2025-08" db="UniProtKB">
        <authorList>
            <consortium name="RefSeq"/>
        </authorList>
    </citation>
    <scope>IDENTIFICATION</scope>
    <source>
        <tissue evidence="3">Young leaves</tissue>
    </source>
</reference>
<organism evidence="2 3">
    <name type="scientific">Cucurbita moschata</name>
    <name type="common">Winter crookneck squash</name>
    <name type="synonym">Cucurbita pepo var. moschata</name>
    <dbReference type="NCBI Taxonomy" id="3662"/>
    <lineage>
        <taxon>Eukaryota</taxon>
        <taxon>Viridiplantae</taxon>
        <taxon>Streptophyta</taxon>
        <taxon>Embryophyta</taxon>
        <taxon>Tracheophyta</taxon>
        <taxon>Spermatophyta</taxon>
        <taxon>Magnoliopsida</taxon>
        <taxon>eudicotyledons</taxon>
        <taxon>Gunneridae</taxon>
        <taxon>Pentapetalae</taxon>
        <taxon>rosids</taxon>
        <taxon>fabids</taxon>
        <taxon>Cucurbitales</taxon>
        <taxon>Cucurbitaceae</taxon>
        <taxon>Cucurbiteae</taxon>
        <taxon>Cucurbita</taxon>
    </lineage>
</organism>
<accession>A0A6J1GXU7</accession>
<dbReference type="KEGG" id="cmos:111458189"/>
<dbReference type="InterPro" id="IPR012442">
    <property type="entry name" value="DUF1645_plant"/>
</dbReference>
<gene>
    <name evidence="3" type="primary">LOC111458189</name>
</gene>
<evidence type="ECO:0000313" key="3">
    <source>
        <dbReference type="RefSeq" id="XP_022956460.1"/>
    </source>
</evidence>
<dbReference type="Proteomes" id="UP000504609">
    <property type="component" value="Unplaced"/>
</dbReference>
<evidence type="ECO:0000256" key="1">
    <source>
        <dbReference type="SAM" id="MobiDB-lite"/>
    </source>
</evidence>